<dbReference type="WBParaSite" id="NBR_0001367301-mRNA-1">
    <property type="protein sequence ID" value="NBR_0001367301-mRNA-1"/>
    <property type="gene ID" value="NBR_0001367301"/>
</dbReference>
<dbReference type="Proteomes" id="UP000271162">
    <property type="component" value="Unassembled WGS sequence"/>
</dbReference>
<keyword evidence="1" id="KW-1133">Transmembrane helix</keyword>
<evidence type="ECO:0000313" key="4">
    <source>
        <dbReference type="WBParaSite" id="NBR_0001367301-mRNA-1"/>
    </source>
</evidence>
<sequence length="285" mass="32748">MTVNEYRFRQYITSIVMKIIALQLFVVLVALHTSDEAKPKKEKPKTVCDYEERYLFCDYMKLAYTYNEDAIYELEDQEVEPELFTEDIRKLGATNSEIEKLLKLTVDGAKPKGKQRKNACDIDALFCVYVDLADYNNERAIGDLMDPLVEGDSFKESLKRLLDTNRDVKKLLKLEAEKKSELIQASRLPLEKEVSALFGLRVTCSDGRRKLIVCNETLDGVYLATYYMIQAIEEVAEGKQLEAIKEAHEKFTPKFLSPPENETIYEIVTVFANAVLRILDTYGSF</sequence>
<evidence type="ECO:0000313" key="3">
    <source>
        <dbReference type="Proteomes" id="UP000271162"/>
    </source>
</evidence>
<keyword evidence="1" id="KW-0472">Membrane</keyword>
<proteinExistence type="predicted"/>
<protein>
    <submittedName>
        <fullName evidence="2 4">Uncharacterized protein</fullName>
    </submittedName>
</protein>
<reference evidence="4" key="1">
    <citation type="submission" date="2017-02" db="UniProtKB">
        <authorList>
            <consortium name="WormBaseParasite"/>
        </authorList>
    </citation>
    <scope>IDENTIFICATION</scope>
</reference>
<reference evidence="2 3" key="2">
    <citation type="submission" date="2018-11" db="EMBL/GenBank/DDBJ databases">
        <authorList>
            <consortium name="Pathogen Informatics"/>
        </authorList>
    </citation>
    <scope>NUCLEOTIDE SEQUENCE [LARGE SCALE GENOMIC DNA]</scope>
</reference>
<accession>A0A0N4YB57</accession>
<keyword evidence="3" id="KW-1185">Reference proteome</keyword>
<gene>
    <name evidence="2" type="ORF">NBR_LOCUS13674</name>
</gene>
<dbReference type="AlphaFoldDB" id="A0A0N4YB57"/>
<name>A0A0N4YB57_NIPBR</name>
<dbReference type="EMBL" id="UYSL01021113">
    <property type="protein sequence ID" value="VDL77263.1"/>
    <property type="molecule type" value="Genomic_DNA"/>
</dbReference>
<feature type="transmembrane region" description="Helical" evidence="1">
    <location>
        <begin position="12"/>
        <end position="31"/>
    </location>
</feature>
<organism evidence="4">
    <name type="scientific">Nippostrongylus brasiliensis</name>
    <name type="common">Rat hookworm</name>
    <dbReference type="NCBI Taxonomy" id="27835"/>
    <lineage>
        <taxon>Eukaryota</taxon>
        <taxon>Metazoa</taxon>
        <taxon>Ecdysozoa</taxon>
        <taxon>Nematoda</taxon>
        <taxon>Chromadorea</taxon>
        <taxon>Rhabditida</taxon>
        <taxon>Rhabditina</taxon>
        <taxon>Rhabditomorpha</taxon>
        <taxon>Strongyloidea</taxon>
        <taxon>Heligmosomidae</taxon>
        <taxon>Nippostrongylus</taxon>
    </lineage>
</organism>
<evidence type="ECO:0000313" key="2">
    <source>
        <dbReference type="EMBL" id="VDL77263.1"/>
    </source>
</evidence>
<evidence type="ECO:0000256" key="1">
    <source>
        <dbReference type="SAM" id="Phobius"/>
    </source>
</evidence>
<keyword evidence="1" id="KW-0812">Transmembrane</keyword>